<dbReference type="InterPro" id="IPR006370">
    <property type="entry name" value="HB_polyprenyltransferase-like"/>
</dbReference>
<evidence type="ECO:0000256" key="12">
    <source>
        <dbReference type="HAMAP-Rule" id="MF_01635"/>
    </source>
</evidence>
<keyword evidence="7 12" id="KW-0831">Ubiquinone biosynthesis</keyword>
<feature type="transmembrane region" description="Helical" evidence="12">
    <location>
        <begin position="154"/>
        <end position="173"/>
    </location>
</feature>
<evidence type="ECO:0000256" key="13">
    <source>
        <dbReference type="NCBIfam" id="TIGR01474"/>
    </source>
</evidence>
<keyword evidence="11 12" id="KW-0472">Membrane</keyword>
<feature type="transmembrane region" description="Helical" evidence="12">
    <location>
        <begin position="247"/>
        <end position="267"/>
    </location>
</feature>
<comment type="similarity">
    <text evidence="3 12">Belongs to the UbiA prenyltransferase family.</text>
</comment>
<dbReference type="GO" id="GO:0006744">
    <property type="term" value="P:ubiquinone biosynthetic process"/>
    <property type="evidence" value="ECO:0007669"/>
    <property type="project" value="UniProtKB-UniRule"/>
</dbReference>
<comment type="pathway">
    <text evidence="12">Cofactor biosynthesis; ubiquinone biosynthesis.</text>
</comment>
<dbReference type="PANTHER" id="PTHR11048:SF28">
    <property type="entry name" value="4-HYDROXYBENZOATE POLYPRENYLTRANSFERASE, MITOCHONDRIAL"/>
    <property type="match status" value="1"/>
</dbReference>
<dbReference type="NCBIfam" id="TIGR01474">
    <property type="entry name" value="ubiA_proteo"/>
    <property type="match status" value="1"/>
</dbReference>
<comment type="function">
    <text evidence="12">Catalyzes the prenylation of para-hydroxybenzoate (PHB) with an all-trans polyprenyl group. Mediates the second step in the final reaction sequence of ubiquinone-8 (UQ-8) biosynthesis, which is the condensation of the polyisoprenoid side chain with PHB, generating the first membrane-bound Q intermediate 3-octaprenyl-4-hydroxybenzoate.</text>
</comment>
<comment type="catalytic activity">
    <reaction evidence="12">
        <text>all-trans-octaprenyl diphosphate + 4-hydroxybenzoate = 4-hydroxy-3-(all-trans-octaprenyl)benzoate + diphosphate</text>
        <dbReference type="Rhea" id="RHEA:27782"/>
        <dbReference type="ChEBI" id="CHEBI:1617"/>
        <dbReference type="ChEBI" id="CHEBI:17879"/>
        <dbReference type="ChEBI" id="CHEBI:33019"/>
        <dbReference type="ChEBI" id="CHEBI:57711"/>
        <dbReference type="EC" id="2.5.1.39"/>
    </reaction>
</comment>
<evidence type="ECO:0000256" key="10">
    <source>
        <dbReference type="ARBA" id="ARBA00022989"/>
    </source>
</evidence>
<keyword evidence="10 12" id="KW-1133">Transmembrane helix</keyword>
<evidence type="ECO:0000256" key="9">
    <source>
        <dbReference type="ARBA" id="ARBA00022842"/>
    </source>
</evidence>
<dbReference type="InterPro" id="IPR030470">
    <property type="entry name" value="UbiA_prenylTrfase_CS"/>
</dbReference>
<dbReference type="FunFam" id="1.10.357.140:FF:000002">
    <property type="entry name" value="4-hydroxybenzoate octaprenyltransferase"/>
    <property type="match status" value="1"/>
</dbReference>
<proteinExistence type="inferred from homology"/>
<keyword evidence="15" id="KW-1185">Reference proteome</keyword>
<dbReference type="InterPro" id="IPR039653">
    <property type="entry name" value="Prenyltransferase"/>
</dbReference>
<keyword evidence="4 12" id="KW-1003">Cell membrane</keyword>
<protein>
    <recommendedName>
        <fullName evidence="12 13">4-hydroxybenzoate octaprenyltransferase</fullName>
        <ecNumber evidence="12 13">2.5.1.39</ecNumber>
    </recommendedName>
    <alternativeName>
        <fullName evidence="12">4-HB polyprenyltransferase</fullName>
    </alternativeName>
</protein>
<dbReference type="InterPro" id="IPR044878">
    <property type="entry name" value="UbiA_sf"/>
</dbReference>
<dbReference type="FunFam" id="1.20.120.1780:FF:000001">
    <property type="entry name" value="4-hydroxybenzoate octaprenyltransferase"/>
    <property type="match status" value="1"/>
</dbReference>
<evidence type="ECO:0000256" key="5">
    <source>
        <dbReference type="ARBA" id="ARBA00022519"/>
    </source>
</evidence>
<dbReference type="PANTHER" id="PTHR11048">
    <property type="entry name" value="PRENYLTRANSFERASES"/>
    <property type="match status" value="1"/>
</dbReference>
<dbReference type="HAMAP" id="MF_01635">
    <property type="entry name" value="UbiA"/>
    <property type="match status" value="1"/>
</dbReference>
<dbReference type="PROSITE" id="PS00943">
    <property type="entry name" value="UBIA"/>
    <property type="match status" value="1"/>
</dbReference>
<evidence type="ECO:0000256" key="8">
    <source>
        <dbReference type="ARBA" id="ARBA00022692"/>
    </source>
</evidence>
<dbReference type="EC" id="2.5.1.39" evidence="12 13"/>
<feature type="transmembrane region" description="Helical" evidence="12">
    <location>
        <begin position="179"/>
        <end position="200"/>
    </location>
</feature>
<evidence type="ECO:0000256" key="11">
    <source>
        <dbReference type="ARBA" id="ARBA00023136"/>
    </source>
</evidence>
<feature type="transmembrane region" description="Helical" evidence="12">
    <location>
        <begin position="33"/>
        <end position="50"/>
    </location>
</feature>
<dbReference type="EMBL" id="NRSD01000017">
    <property type="protein sequence ID" value="MBK1645948.1"/>
    <property type="molecule type" value="Genomic_DNA"/>
</dbReference>
<dbReference type="AlphaFoldDB" id="A0A9X1BA51"/>
<organism evidence="14 15">
    <name type="scientific">Thiocapsa imhoffii</name>
    <dbReference type="NCBI Taxonomy" id="382777"/>
    <lineage>
        <taxon>Bacteria</taxon>
        <taxon>Pseudomonadati</taxon>
        <taxon>Pseudomonadota</taxon>
        <taxon>Gammaproteobacteria</taxon>
        <taxon>Chromatiales</taxon>
        <taxon>Chromatiaceae</taxon>
        <taxon>Thiocapsa</taxon>
    </lineage>
</organism>
<dbReference type="InterPro" id="IPR000537">
    <property type="entry name" value="UbiA_prenyltransferase"/>
</dbReference>
<dbReference type="RefSeq" id="WP_200388757.1">
    <property type="nucleotide sequence ID" value="NZ_NRSD01000017.1"/>
</dbReference>
<evidence type="ECO:0000256" key="4">
    <source>
        <dbReference type="ARBA" id="ARBA00022475"/>
    </source>
</evidence>
<accession>A0A9X1BA51</accession>
<comment type="subcellular location">
    <subcellularLocation>
        <location evidence="12">Cell inner membrane</location>
        <topology evidence="12">Multi-pass membrane protein</topology>
    </subcellularLocation>
    <subcellularLocation>
        <location evidence="2">Membrane</location>
        <topology evidence="2">Multi-pass membrane protein</topology>
    </subcellularLocation>
</comment>
<name>A0A9X1BA51_9GAMM</name>
<evidence type="ECO:0000256" key="1">
    <source>
        <dbReference type="ARBA" id="ARBA00001946"/>
    </source>
</evidence>
<evidence type="ECO:0000313" key="15">
    <source>
        <dbReference type="Proteomes" id="UP001138802"/>
    </source>
</evidence>
<dbReference type="Pfam" id="PF01040">
    <property type="entry name" value="UbiA"/>
    <property type="match status" value="1"/>
</dbReference>
<comment type="caution">
    <text evidence="14">The sequence shown here is derived from an EMBL/GenBank/DDBJ whole genome shotgun (WGS) entry which is preliminary data.</text>
</comment>
<evidence type="ECO:0000256" key="2">
    <source>
        <dbReference type="ARBA" id="ARBA00004141"/>
    </source>
</evidence>
<dbReference type="Gene3D" id="1.20.120.1780">
    <property type="entry name" value="UbiA prenyltransferase"/>
    <property type="match status" value="1"/>
</dbReference>
<keyword evidence="5 12" id="KW-0997">Cell inner membrane</keyword>
<evidence type="ECO:0000313" key="14">
    <source>
        <dbReference type="EMBL" id="MBK1645948.1"/>
    </source>
</evidence>
<reference evidence="14 15" key="1">
    <citation type="journal article" date="2020" name="Microorganisms">
        <title>Osmotic Adaptation and Compatible Solute Biosynthesis of Phototrophic Bacteria as Revealed from Genome Analyses.</title>
        <authorList>
            <person name="Imhoff J.F."/>
            <person name="Rahn T."/>
            <person name="Kunzel S."/>
            <person name="Keller A."/>
            <person name="Neulinger S.C."/>
        </authorList>
    </citation>
    <scope>NUCLEOTIDE SEQUENCE [LARGE SCALE GENOMIC DNA]</scope>
    <source>
        <strain evidence="14 15">DSM 21303</strain>
    </source>
</reference>
<feature type="transmembrane region" description="Helical" evidence="12">
    <location>
        <begin position="279"/>
        <end position="299"/>
    </location>
</feature>
<evidence type="ECO:0000256" key="3">
    <source>
        <dbReference type="ARBA" id="ARBA00005985"/>
    </source>
</evidence>
<keyword evidence="8 12" id="KW-0812">Transmembrane</keyword>
<dbReference type="Proteomes" id="UP001138802">
    <property type="component" value="Unassembled WGS sequence"/>
</dbReference>
<sequence>MSSIQVKTGRRIAPTWRERLHGYLLLIRLNRPIGIFLLMWPALWALWLAGDGQPPWPLVVIFVLGVVLMRSAGCAINDFADRGFDGQVARTRHRPLATGLVSPQEAVAIFVLLSLAAFGLVLLLNWQTIALSVVAVLLTVIYPFMKRFTHVPQLFLGAAFGWAIPMAFTAVTGTIPVDAWILFAATLVWALIYDTQYAMVDREDDLKVGIKSTAILFGRADRLAIGLLQLVMLALLAWVGMLAGRGALFFGFLAVAAALAVYQQVLIRHRDPVRCFKAFLNNNYFGMAIFLGLVLDYALGTVPAGID</sequence>
<dbReference type="CDD" id="cd13959">
    <property type="entry name" value="PT_UbiA_COQ2"/>
    <property type="match status" value="1"/>
</dbReference>
<feature type="transmembrane region" description="Helical" evidence="12">
    <location>
        <begin position="124"/>
        <end position="142"/>
    </location>
</feature>
<keyword evidence="9 12" id="KW-0460">Magnesium</keyword>
<dbReference type="GO" id="GO:0008412">
    <property type="term" value="F:4-hydroxybenzoate polyprenyltransferase activity"/>
    <property type="evidence" value="ECO:0007669"/>
    <property type="project" value="UniProtKB-UniRule"/>
</dbReference>
<keyword evidence="6 12" id="KW-0808">Transferase</keyword>
<comment type="cofactor">
    <cofactor evidence="1 12">
        <name>Mg(2+)</name>
        <dbReference type="ChEBI" id="CHEBI:18420"/>
    </cofactor>
</comment>
<gene>
    <name evidence="12" type="primary">ubiA</name>
    <name evidence="14" type="ORF">CKO25_15080</name>
</gene>
<dbReference type="Gene3D" id="1.10.357.140">
    <property type="entry name" value="UbiA prenyltransferase"/>
    <property type="match status" value="1"/>
</dbReference>
<feature type="transmembrane region" description="Helical" evidence="12">
    <location>
        <begin position="56"/>
        <end position="76"/>
    </location>
</feature>
<evidence type="ECO:0000256" key="6">
    <source>
        <dbReference type="ARBA" id="ARBA00022679"/>
    </source>
</evidence>
<evidence type="ECO:0000256" key="7">
    <source>
        <dbReference type="ARBA" id="ARBA00022688"/>
    </source>
</evidence>
<dbReference type="GO" id="GO:0005886">
    <property type="term" value="C:plasma membrane"/>
    <property type="evidence" value="ECO:0007669"/>
    <property type="project" value="UniProtKB-SubCell"/>
</dbReference>
<feature type="transmembrane region" description="Helical" evidence="12">
    <location>
        <begin position="96"/>
        <end position="118"/>
    </location>
</feature>
<feature type="transmembrane region" description="Helical" evidence="12">
    <location>
        <begin position="220"/>
        <end position="241"/>
    </location>
</feature>